<sequence length="1020" mass="107518">MTRHTKCVSATALVAALLLVAAQGTASTCTPSANQFRFSGSEWVVTTPSYIPADAPTVPTQQASTLTLANPFFDEEANRTVFGYLFTYRTPLTDRSPLEIPGGDQFKIQRISHFVVELDPACESRSSDISSTNTGDFGSAPLMTTGHPDPTTCAPGFKWDPTGFPAGRDPVAGDRRWFYLVVKGRTETAQKPYAVKGADRYAESDDGTDGSGLVTVPTCAAPGDPEDPVTPNLPEPQEVTVQGQVTTSFPGSSLDGSLFSCRPLILTLSYTSFENKLPASISVTTQAGSVHAYAFPAVSVVAGTPVTVTMTTTDAAWSFSPASQTTTPPSGSSVTVALDFSATRTFTIQGVVRYNPKAAPSPTDSCSSLDAALTLWLYRFPDSSLINVFVGNEKQSLSNRDGTFTKSGITLGSTALLARIHPFSNLLDLDPSKFAPSVDLTAALEASDVCAPALPVCLHVGVKEATVCGYTKWELNDDTSAAGELSLEGFTDCVGTVSLKDMASPITGPVGTVTPAAKPPGSNVNWCFTVSGVPPYSVLTPTLTPAANAPYALYGSPPGILLMSTTHTLPKTNPLYVTRTFTVSGDVDFDLRYPAPSAPDLSFCPAAPAASPADGEVQVTSDLTAAANLFSAGRFTIKQYSMSASHVTVTLSRLPATPAHYLVGPPSFYTAQRLLSRDSLIAAYGSADLCTTGDIPAPCLSLGRQTASLDGQIWIEVDETGDHVSYTPQYDTSFDCAISVTVTAVGPDSKVWDASAGAWSDGPVAVRAFRSNGTFAAVVLAGGSYSVHPATFACMDGSPTAYLAPLAAIVSPAAYPIPATADGGNAYHVDFPYAITLLNPPLGGCGHTLGYWKTNADRILSERKSQYDRSTFLTHILDRLPGYKLAPVLPMARDEPYIARCVAAGGAPAGRDPDAWCAGNWRLQQVIDILGSTSSAPKDLMLKQLLANEISFFAGYVASPPGWQGIVHSLAEWLWLRGSDSAAVLRMQRYLDAMNNVPPSACEAKAGGSRRAMLGRRLAM</sequence>
<gene>
    <name evidence="2" type="ORF">HYH03_004712</name>
</gene>
<proteinExistence type="predicted"/>
<feature type="chain" id="PRO_5032574149" evidence="1">
    <location>
        <begin position="27"/>
        <end position="1020"/>
    </location>
</feature>
<dbReference type="Proteomes" id="UP000612055">
    <property type="component" value="Unassembled WGS sequence"/>
</dbReference>
<accession>A0A835YA99</accession>
<evidence type="ECO:0000313" key="2">
    <source>
        <dbReference type="EMBL" id="KAG2497121.1"/>
    </source>
</evidence>
<evidence type="ECO:0000313" key="3">
    <source>
        <dbReference type="Proteomes" id="UP000612055"/>
    </source>
</evidence>
<keyword evidence="1" id="KW-0732">Signal</keyword>
<protein>
    <submittedName>
        <fullName evidence="2">Uncharacterized protein</fullName>
    </submittedName>
</protein>
<dbReference type="AlphaFoldDB" id="A0A835YA99"/>
<feature type="signal peptide" evidence="1">
    <location>
        <begin position="1"/>
        <end position="26"/>
    </location>
</feature>
<dbReference type="OrthoDB" id="554456at2759"/>
<organism evidence="2 3">
    <name type="scientific">Edaphochlamys debaryana</name>
    <dbReference type="NCBI Taxonomy" id="47281"/>
    <lineage>
        <taxon>Eukaryota</taxon>
        <taxon>Viridiplantae</taxon>
        <taxon>Chlorophyta</taxon>
        <taxon>core chlorophytes</taxon>
        <taxon>Chlorophyceae</taxon>
        <taxon>CS clade</taxon>
        <taxon>Chlamydomonadales</taxon>
        <taxon>Chlamydomonadales incertae sedis</taxon>
        <taxon>Edaphochlamys</taxon>
    </lineage>
</organism>
<name>A0A835YA99_9CHLO</name>
<evidence type="ECO:0000256" key="1">
    <source>
        <dbReference type="SAM" id="SignalP"/>
    </source>
</evidence>
<comment type="caution">
    <text evidence="2">The sequence shown here is derived from an EMBL/GenBank/DDBJ whole genome shotgun (WGS) entry which is preliminary data.</text>
</comment>
<keyword evidence="3" id="KW-1185">Reference proteome</keyword>
<reference evidence="2" key="1">
    <citation type="journal article" date="2020" name="bioRxiv">
        <title>Comparative genomics of Chlamydomonas.</title>
        <authorList>
            <person name="Craig R.J."/>
            <person name="Hasan A.R."/>
            <person name="Ness R.W."/>
            <person name="Keightley P.D."/>
        </authorList>
    </citation>
    <scope>NUCLEOTIDE SEQUENCE</scope>
    <source>
        <strain evidence="2">CCAP 11/70</strain>
    </source>
</reference>
<dbReference type="EMBL" id="JAEHOE010000015">
    <property type="protein sequence ID" value="KAG2497121.1"/>
    <property type="molecule type" value="Genomic_DNA"/>
</dbReference>